<dbReference type="AlphaFoldDB" id="A0A7W8L187"/>
<dbReference type="InterPro" id="IPR052353">
    <property type="entry name" value="Benzoxazolinone_Detox_Enz"/>
</dbReference>
<dbReference type="PRINTS" id="PR00409">
    <property type="entry name" value="PHDIOXRDTASE"/>
</dbReference>
<dbReference type="InterPro" id="IPR017927">
    <property type="entry name" value="FAD-bd_FR_type"/>
</dbReference>
<dbReference type="InterPro" id="IPR017938">
    <property type="entry name" value="Riboflavin_synthase-like_b-brl"/>
</dbReference>
<dbReference type="PROSITE" id="PS00197">
    <property type="entry name" value="2FE2S_FER_1"/>
    <property type="match status" value="1"/>
</dbReference>
<dbReference type="InterPro" id="IPR012675">
    <property type="entry name" value="Beta-grasp_dom_sf"/>
</dbReference>
<evidence type="ECO:0000259" key="1">
    <source>
        <dbReference type="PROSITE" id="PS51085"/>
    </source>
</evidence>
<dbReference type="SUPFAM" id="SSF63380">
    <property type="entry name" value="Riboflavin synthase domain-like"/>
    <property type="match status" value="1"/>
</dbReference>
<dbReference type="CDD" id="cd06185">
    <property type="entry name" value="PDR_like"/>
    <property type="match status" value="1"/>
</dbReference>
<feature type="domain" description="2Fe-2S ferredoxin-type" evidence="1">
    <location>
        <begin position="265"/>
        <end position="352"/>
    </location>
</feature>
<proteinExistence type="predicted"/>
<dbReference type="InterPro" id="IPR001433">
    <property type="entry name" value="OxRdtase_FAD/NAD-bd"/>
</dbReference>
<dbReference type="Proteomes" id="UP000592820">
    <property type="component" value="Unassembled WGS sequence"/>
</dbReference>
<name>A0A7W8L187_9BURK</name>
<reference evidence="3 4" key="1">
    <citation type="submission" date="2020-08" db="EMBL/GenBank/DDBJ databases">
        <title>Genomic Encyclopedia of Type Strains, Phase IV (KMG-V): Genome sequencing to study the core and pangenomes of soil and plant-associated prokaryotes.</title>
        <authorList>
            <person name="Whitman W."/>
        </authorList>
    </citation>
    <scope>NUCLEOTIDE SEQUENCE [LARGE SCALE GENOMIC DNA]</scope>
    <source>
        <strain evidence="3 4">JPY162</strain>
    </source>
</reference>
<dbReference type="InterPro" id="IPR001041">
    <property type="entry name" value="2Fe-2S_ferredoxin-type"/>
</dbReference>
<dbReference type="Gene3D" id="2.40.30.10">
    <property type="entry name" value="Translation factors"/>
    <property type="match status" value="1"/>
</dbReference>
<sequence>MILTSEVFKQGSVMCDSCAPFARFPAFYEFGGDMSEQLNEVMTLRLTAINYLARNTLAFTFEDPEGNLLPGAEPGAHVGVVLPNGLTRQYSLLEYSNSLTQRSYVVGVKLDPQSRGGSRYMHETMRVGDLIQIEAPRNNFPLNEDAAHTVLVAGGIGITPILCMARRLKELGQSPRIYYSCRERVDVAFAEELKSFEGALVHVDAEAGTFLNIADVVKNEPSTAHFYCCGPGPMLEAFEAACASLPQEQVHVEYFSAKQEAALDGNFVIELRKSGKTLTVPQGKTILNVVRDAGIPISYSCEEGVCGACEVRVLEGQPDHRDAILSEPEKAANNTMIICCSGCKGDRLVLDL</sequence>
<dbReference type="InterPro" id="IPR036010">
    <property type="entry name" value="2Fe-2S_ferredoxin-like_sf"/>
</dbReference>
<dbReference type="SUPFAM" id="SSF52343">
    <property type="entry name" value="Ferredoxin reductase-like, C-terminal NADP-linked domain"/>
    <property type="match status" value="1"/>
</dbReference>
<evidence type="ECO:0000313" key="3">
    <source>
        <dbReference type="EMBL" id="MBB5398572.1"/>
    </source>
</evidence>
<protein>
    <submittedName>
        <fullName evidence="3">Ferredoxin-NADP reductase</fullName>
    </submittedName>
</protein>
<dbReference type="GO" id="GO:0051537">
    <property type="term" value="F:2 iron, 2 sulfur cluster binding"/>
    <property type="evidence" value="ECO:0007669"/>
    <property type="project" value="InterPro"/>
</dbReference>
<dbReference type="SUPFAM" id="SSF54292">
    <property type="entry name" value="2Fe-2S ferredoxin-like"/>
    <property type="match status" value="1"/>
</dbReference>
<dbReference type="PROSITE" id="PS51085">
    <property type="entry name" value="2FE2S_FER_2"/>
    <property type="match status" value="1"/>
</dbReference>
<dbReference type="PROSITE" id="PS51384">
    <property type="entry name" value="FAD_FR"/>
    <property type="match status" value="1"/>
</dbReference>
<evidence type="ECO:0000313" key="4">
    <source>
        <dbReference type="Proteomes" id="UP000592820"/>
    </source>
</evidence>
<dbReference type="Gene3D" id="3.40.50.80">
    <property type="entry name" value="Nucleotide-binding domain of ferredoxin-NADP reductase (FNR) module"/>
    <property type="match status" value="1"/>
</dbReference>
<accession>A0A7W8L187</accession>
<organism evidence="3 4">
    <name type="scientific">Paraburkholderia youngii</name>
    <dbReference type="NCBI Taxonomy" id="2782701"/>
    <lineage>
        <taxon>Bacteria</taxon>
        <taxon>Pseudomonadati</taxon>
        <taxon>Pseudomonadota</taxon>
        <taxon>Betaproteobacteria</taxon>
        <taxon>Burkholderiales</taxon>
        <taxon>Burkholderiaceae</taxon>
        <taxon>Paraburkholderia</taxon>
    </lineage>
</organism>
<feature type="domain" description="FAD-binding FR-type" evidence="2">
    <location>
        <begin position="39"/>
        <end position="143"/>
    </location>
</feature>
<dbReference type="Gene3D" id="3.10.20.30">
    <property type="match status" value="1"/>
</dbReference>
<dbReference type="PANTHER" id="PTHR30212:SF2">
    <property type="entry name" value="PROTEIN YIIM"/>
    <property type="match status" value="1"/>
</dbReference>
<dbReference type="EMBL" id="JACHDE010000001">
    <property type="protein sequence ID" value="MBB5398572.1"/>
    <property type="molecule type" value="Genomic_DNA"/>
</dbReference>
<dbReference type="InterPro" id="IPR006058">
    <property type="entry name" value="2Fe2S_fd_BS"/>
</dbReference>
<dbReference type="GO" id="GO:0016491">
    <property type="term" value="F:oxidoreductase activity"/>
    <property type="evidence" value="ECO:0007669"/>
    <property type="project" value="InterPro"/>
</dbReference>
<evidence type="ECO:0000259" key="2">
    <source>
        <dbReference type="PROSITE" id="PS51384"/>
    </source>
</evidence>
<dbReference type="InterPro" id="IPR039261">
    <property type="entry name" value="FNR_nucleotide-bd"/>
</dbReference>
<dbReference type="CDD" id="cd00207">
    <property type="entry name" value="fer2"/>
    <property type="match status" value="1"/>
</dbReference>
<comment type="caution">
    <text evidence="3">The sequence shown here is derived from an EMBL/GenBank/DDBJ whole genome shotgun (WGS) entry which is preliminary data.</text>
</comment>
<dbReference type="Pfam" id="PF00111">
    <property type="entry name" value="Fer2"/>
    <property type="match status" value="1"/>
</dbReference>
<dbReference type="Pfam" id="PF00175">
    <property type="entry name" value="NAD_binding_1"/>
    <property type="match status" value="1"/>
</dbReference>
<gene>
    <name evidence="3" type="ORF">HDG41_000608</name>
</gene>
<dbReference type="PANTHER" id="PTHR30212">
    <property type="entry name" value="PROTEIN YIIM"/>
    <property type="match status" value="1"/>
</dbReference>